<evidence type="ECO:0000313" key="2">
    <source>
        <dbReference type="EMBL" id="REC93675.1"/>
    </source>
</evidence>
<dbReference type="AlphaFoldDB" id="A0A3D9DSP2"/>
<keyword evidence="3" id="KW-1185">Reference proteome</keyword>
<protein>
    <submittedName>
        <fullName evidence="2">Uncharacterized protein</fullName>
    </submittedName>
</protein>
<organism evidence="2 3">
    <name type="scientific">Kushneria indalinina DSM 14324</name>
    <dbReference type="NCBI Taxonomy" id="1122140"/>
    <lineage>
        <taxon>Bacteria</taxon>
        <taxon>Pseudomonadati</taxon>
        <taxon>Pseudomonadota</taxon>
        <taxon>Gammaproteobacteria</taxon>
        <taxon>Oceanospirillales</taxon>
        <taxon>Halomonadaceae</taxon>
        <taxon>Kushneria</taxon>
    </lineage>
</organism>
<evidence type="ECO:0000313" key="3">
    <source>
        <dbReference type="Proteomes" id="UP000256334"/>
    </source>
</evidence>
<evidence type="ECO:0000256" key="1">
    <source>
        <dbReference type="SAM" id="Phobius"/>
    </source>
</evidence>
<reference evidence="2 3" key="1">
    <citation type="submission" date="2018-07" db="EMBL/GenBank/DDBJ databases">
        <title>Genomic Encyclopedia of Type Strains, Phase IV (KMG-IV): sequencing the most valuable type-strain genomes for metagenomic binning, comparative biology and taxonomic classification.</title>
        <authorList>
            <person name="Goeker M."/>
        </authorList>
    </citation>
    <scope>NUCLEOTIDE SEQUENCE [LARGE SCALE GENOMIC DNA]</scope>
    <source>
        <strain evidence="2 3">DSM 14324</strain>
    </source>
</reference>
<dbReference type="OrthoDB" id="5917490at2"/>
<accession>A0A3D9DSP2</accession>
<comment type="caution">
    <text evidence="2">The sequence shown here is derived from an EMBL/GenBank/DDBJ whole genome shotgun (WGS) entry which is preliminary data.</text>
</comment>
<keyword evidence="1" id="KW-1133">Transmembrane helix</keyword>
<gene>
    <name evidence="2" type="ORF">C8D72_3022</name>
</gene>
<dbReference type="RefSeq" id="WP_147301549.1">
    <property type="nucleotide sequence ID" value="NZ_QRDJ01000009.1"/>
</dbReference>
<sequence length="164" mass="18150">MSRPVSSSQIPSLRWLNTLVIVTLITVTVAIAYLGYYYVGAGNRSQATWFAPELECRPLSERCFTALGRFGEMQAQWHYREGQLSVDMVLDGLEAEQVKAQLEETGSHPRHTTITLASAAPGHYYGTFDFPACGSETQRVRGSLVVATSRGLLGSWYDLSLPCR</sequence>
<name>A0A3D9DSP2_9GAMM</name>
<keyword evidence="1" id="KW-0812">Transmembrane</keyword>
<dbReference type="Proteomes" id="UP000256334">
    <property type="component" value="Unassembled WGS sequence"/>
</dbReference>
<feature type="transmembrane region" description="Helical" evidence="1">
    <location>
        <begin position="15"/>
        <end position="39"/>
    </location>
</feature>
<keyword evidence="1" id="KW-0472">Membrane</keyword>
<proteinExistence type="predicted"/>
<dbReference type="EMBL" id="QRDJ01000009">
    <property type="protein sequence ID" value="REC93675.1"/>
    <property type="molecule type" value="Genomic_DNA"/>
</dbReference>